<feature type="compositionally biased region" description="Basic and acidic residues" evidence="1">
    <location>
        <begin position="147"/>
        <end position="161"/>
    </location>
</feature>
<evidence type="ECO:0000313" key="3">
    <source>
        <dbReference type="Proteomes" id="UP001206595"/>
    </source>
</evidence>
<keyword evidence="3" id="KW-1185">Reference proteome</keyword>
<comment type="caution">
    <text evidence="2">The sequence shown here is derived from an EMBL/GenBank/DDBJ whole genome shotgun (WGS) entry which is preliminary data.</text>
</comment>
<accession>A0AAD5HBQ5</accession>
<evidence type="ECO:0000256" key="1">
    <source>
        <dbReference type="SAM" id="MobiDB-lite"/>
    </source>
</evidence>
<feature type="region of interest" description="Disordered" evidence="1">
    <location>
        <begin position="1"/>
        <end position="34"/>
    </location>
</feature>
<dbReference type="RefSeq" id="XP_051442083.1">
    <property type="nucleotide sequence ID" value="XM_051593459.1"/>
</dbReference>
<feature type="region of interest" description="Disordered" evidence="1">
    <location>
        <begin position="248"/>
        <end position="306"/>
    </location>
</feature>
<dbReference type="Proteomes" id="UP001206595">
    <property type="component" value="Unassembled WGS sequence"/>
</dbReference>
<evidence type="ECO:0000313" key="2">
    <source>
        <dbReference type="EMBL" id="KAI8577079.1"/>
    </source>
</evidence>
<name>A0AAD5HBQ5_UMBRA</name>
<feature type="compositionally biased region" description="Basic and acidic residues" evidence="1">
    <location>
        <begin position="251"/>
        <end position="260"/>
    </location>
</feature>
<dbReference type="GeneID" id="75918801"/>
<dbReference type="AlphaFoldDB" id="A0AAD5HBQ5"/>
<sequence length="653" mass="76896">MEERLSSKHRKRRDKVEERFTEPGSSKGKEYRTDTYQYAIKRTPTPSSQHDSYGDGFDIPTGSKVSRTASRNGDVCRNCSRPHSRNDVVPLDKTCYEDGFRNTPIMLPKKTPPKMDSFQNKNPNEFILKKRVRFQLNPSKSTPNFRQKPEKNSHSVSEPKHYGLQKDCQAIHSRNADRISFAYETYTDPLVDKPYLYIHEDDIHSPNNPFDKKQNDSLSTRRYKSMYRDLNNLDLDCQDANDLFCSDTTSDSEKDGEINSKETLIQPRARKEYPTQQQQQQQPRGSRRKEIIEVPHMPSRLPRPVTKTFESARSQSDLDEHQHKPLHSISHKGRTFTNDDTNGIFKGYGPNFHRSNGSSRKFHELNIENNHNRRIWQQRECNRPDGMIHMLSKEIISSESSEDDENFYVQRRQQAKKKIYRERISPDNVTKNVKRYVLDLDRLESSDDDDNMEYREHAFTSQPPNRNFVGTAVRGKKDDRDLSYKNKTTTQRKAYYNAKRWKDEVHIRDDNMENEFRDFPAQSHAYLAKKHKEPDREQARHKTTHIESSGKITRMSKAKQDLEEYEQHDLNQHIEPQREGISNSARIEGHNNLKLTKYDMITLKQTEETHRMFMEVWLPSRASSRTYSRLKRSIWDTPAHLLVLKQTHAEDTE</sequence>
<feature type="region of interest" description="Disordered" evidence="1">
    <location>
        <begin position="137"/>
        <end position="162"/>
    </location>
</feature>
<reference evidence="2" key="2">
    <citation type="journal article" date="2022" name="Proc. Natl. Acad. Sci. U.S.A.">
        <title>Diploid-dominant life cycles characterize the early evolution of Fungi.</title>
        <authorList>
            <person name="Amses K.R."/>
            <person name="Simmons D.R."/>
            <person name="Longcore J.E."/>
            <person name="Mondo S.J."/>
            <person name="Seto K."/>
            <person name="Jeronimo G.H."/>
            <person name="Bonds A.E."/>
            <person name="Quandt C.A."/>
            <person name="Davis W.J."/>
            <person name="Chang Y."/>
            <person name="Federici B.A."/>
            <person name="Kuo A."/>
            <person name="LaButti K."/>
            <person name="Pangilinan J."/>
            <person name="Andreopoulos W."/>
            <person name="Tritt A."/>
            <person name="Riley R."/>
            <person name="Hundley H."/>
            <person name="Johnson J."/>
            <person name="Lipzen A."/>
            <person name="Barry K."/>
            <person name="Lang B.F."/>
            <person name="Cuomo C.A."/>
            <person name="Buchler N.E."/>
            <person name="Grigoriev I.V."/>
            <person name="Spatafora J.W."/>
            <person name="Stajich J.E."/>
            <person name="James T.Y."/>
        </authorList>
    </citation>
    <scope>NUCLEOTIDE SEQUENCE</scope>
    <source>
        <strain evidence="2">AG</strain>
    </source>
</reference>
<protein>
    <submittedName>
        <fullName evidence="2">Uncharacterized protein</fullName>
    </submittedName>
</protein>
<dbReference type="EMBL" id="MU620945">
    <property type="protein sequence ID" value="KAI8577079.1"/>
    <property type="molecule type" value="Genomic_DNA"/>
</dbReference>
<proteinExistence type="predicted"/>
<feature type="region of interest" description="Disordered" evidence="1">
    <location>
        <begin position="531"/>
        <end position="554"/>
    </location>
</feature>
<feature type="compositionally biased region" description="Basic and acidic residues" evidence="1">
    <location>
        <begin position="14"/>
        <end position="33"/>
    </location>
</feature>
<gene>
    <name evidence="2" type="ORF">K450DRAFT_282873</name>
</gene>
<reference evidence="2" key="1">
    <citation type="submission" date="2021-06" db="EMBL/GenBank/DDBJ databases">
        <authorList>
            <consortium name="DOE Joint Genome Institute"/>
            <person name="Mondo S.J."/>
            <person name="Amses K.R."/>
            <person name="Simmons D.R."/>
            <person name="Longcore J.E."/>
            <person name="Seto K."/>
            <person name="Alves G.H."/>
            <person name="Bonds A.E."/>
            <person name="Quandt C.A."/>
            <person name="Davis W.J."/>
            <person name="Chang Y."/>
            <person name="Letcher P.M."/>
            <person name="Powell M.J."/>
            <person name="Kuo A."/>
            <person name="Labutti K."/>
            <person name="Pangilinan J."/>
            <person name="Andreopoulos W."/>
            <person name="Tritt A."/>
            <person name="Riley R."/>
            <person name="Hundley H."/>
            <person name="Johnson J."/>
            <person name="Lipzen A."/>
            <person name="Barry K."/>
            <person name="Berbee M.L."/>
            <person name="Buchler N.E."/>
            <person name="Grigoriev I.V."/>
            <person name="Spatafora J.W."/>
            <person name="Stajich J.E."/>
            <person name="James T.Y."/>
        </authorList>
    </citation>
    <scope>NUCLEOTIDE SEQUENCE</scope>
    <source>
        <strain evidence="2">AG</strain>
    </source>
</reference>
<organism evidence="2 3">
    <name type="scientific">Umbelopsis ramanniana AG</name>
    <dbReference type="NCBI Taxonomy" id="1314678"/>
    <lineage>
        <taxon>Eukaryota</taxon>
        <taxon>Fungi</taxon>
        <taxon>Fungi incertae sedis</taxon>
        <taxon>Mucoromycota</taxon>
        <taxon>Mucoromycotina</taxon>
        <taxon>Umbelopsidomycetes</taxon>
        <taxon>Umbelopsidales</taxon>
        <taxon>Umbelopsidaceae</taxon>
        <taxon>Umbelopsis</taxon>
    </lineage>
</organism>